<keyword evidence="11" id="KW-1185">Reference proteome</keyword>
<dbReference type="EMBL" id="JBHTBW010000040">
    <property type="protein sequence ID" value="MFC7441856.1"/>
    <property type="molecule type" value="Genomic_DNA"/>
</dbReference>
<evidence type="ECO:0000256" key="5">
    <source>
        <dbReference type="ARBA" id="ARBA00022917"/>
    </source>
</evidence>
<keyword evidence="2 8" id="KW-0436">Ligase</keyword>
<accession>A0ABW2RLH3</accession>
<keyword evidence="4 8" id="KW-0067">ATP-binding</keyword>
<dbReference type="NCBIfam" id="TIGR00132">
    <property type="entry name" value="gatA"/>
    <property type="match status" value="1"/>
</dbReference>
<feature type="active site" description="Acyl-ester intermediate" evidence="8">
    <location>
        <position position="178"/>
    </location>
</feature>
<dbReference type="InterPro" id="IPR023631">
    <property type="entry name" value="Amidase_dom"/>
</dbReference>
<keyword evidence="5 8" id="KW-0648">Protein biosynthesis</keyword>
<dbReference type="SUPFAM" id="SSF75304">
    <property type="entry name" value="Amidase signature (AS) enzymes"/>
    <property type="match status" value="1"/>
</dbReference>
<comment type="caution">
    <text evidence="10">The sequence shown here is derived from an EMBL/GenBank/DDBJ whole genome shotgun (WGS) entry which is preliminary data.</text>
</comment>
<feature type="active site" description="Charge relay system" evidence="8">
    <location>
        <position position="154"/>
    </location>
</feature>
<evidence type="ECO:0000256" key="6">
    <source>
        <dbReference type="ARBA" id="ARBA00025295"/>
    </source>
</evidence>
<evidence type="ECO:0000256" key="2">
    <source>
        <dbReference type="ARBA" id="ARBA00022598"/>
    </source>
</evidence>
<evidence type="ECO:0000256" key="3">
    <source>
        <dbReference type="ARBA" id="ARBA00022741"/>
    </source>
</evidence>
<reference evidence="11" key="1">
    <citation type="journal article" date="2019" name="Int. J. Syst. Evol. Microbiol.">
        <title>The Global Catalogue of Microorganisms (GCM) 10K type strain sequencing project: providing services to taxonomists for standard genome sequencing and annotation.</title>
        <authorList>
            <consortium name="The Broad Institute Genomics Platform"/>
            <consortium name="The Broad Institute Genome Sequencing Center for Infectious Disease"/>
            <person name="Wu L."/>
            <person name="Ma J."/>
        </authorList>
    </citation>
    <scope>NUCLEOTIDE SEQUENCE [LARGE SCALE GENOMIC DNA]</scope>
    <source>
        <strain evidence="11">CGMCC 1.12942</strain>
    </source>
</reference>
<evidence type="ECO:0000259" key="9">
    <source>
        <dbReference type="Pfam" id="PF01425"/>
    </source>
</evidence>
<dbReference type="PROSITE" id="PS00571">
    <property type="entry name" value="AMIDASES"/>
    <property type="match status" value="1"/>
</dbReference>
<dbReference type="Gene3D" id="3.90.1300.10">
    <property type="entry name" value="Amidase signature (AS) domain"/>
    <property type="match status" value="1"/>
</dbReference>
<organism evidence="10 11">
    <name type="scientific">Laceyella putida</name>
    <dbReference type="NCBI Taxonomy" id="110101"/>
    <lineage>
        <taxon>Bacteria</taxon>
        <taxon>Bacillati</taxon>
        <taxon>Bacillota</taxon>
        <taxon>Bacilli</taxon>
        <taxon>Bacillales</taxon>
        <taxon>Thermoactinomycetaceae</taxon>
        <taxon>Laceyella</taxon>
    </lineage>
</organism>
<feature type="active site" description="Charge relay system" evidence="8">
    <location>
        <position position="79"/>
    </location>
</feature>
<dbReference type="HAMAP" id="MF_00120">
    <property type="entry name" value="GatA"/>
    <property type="match status" value="1"/>
</dbReference>
<comment type="subunit">
    <text evidence="8">Heterotrimer of A, B and C subunits.</text>
</comment>
<dbReference type="PIRSF" id="PIRSF001221">
    <property type="entry name" value="Amidase_fungi"/>
    <property type="match status" value="1"/>
</dbReference>
<dbReference type="InterPro" id="IPR036928">
    <property type="entry name" value="AS_sf"/>
</dbReference>
<dbReference type="InterPro" id="IPR000120">
    <property type="entry name" value="Amidase"/>
</dbReference>
<keyword evidence="3 8" id="KW-0547">Nucleotide-binding</keyword>
<feature type="domain" description="Amidase" evidence="9">
    <location>
        <begin position="24"/>
        <end position="465"/>
    </location>
</feature>
<comment type="similarity">
    <text evidence="1 8">Belongs to the amidase family. GatA subfamily.</text>
</comment>
<name>A0ABW2RLH3_9BACL</name>
<dbReference type="RefSeq" id="WP_379865351.1">
    <property type="nucleotide sequence ID" value="NZ_JBHTBW010000040.1"/>
</dbReference>
<evidence type="ECO:0000256" key="4">
    <source>
        <dbReference type="ARBA" id="ARBA00022840"/>
    </source>
</evidence>
<evidence type="ECO:0000313" key="11">
    <source>
        <dbReference type="Proteomes" id="UP001596500"/>
    </source>
</evidence>
<sequence length="488" mass="52544">MSLLRESLKDIHKRLSAREISARDLVEESLKQIEEVDGDVRAFLTVDAEGARNRADELDQKWANADRRGLLAGLPAGLKDNLCTEGLTTTCASQLLANYNPIYNATVVDKLKEAESVFVGKLNMDEFAMGGSTENSGFYPTYNPWDLSRVPGGSSGGSAAAVAAGEVYYALGSDTGGSIRQPAAFCGVVGLKPTYGRVSRFGLVAFASSLDQIGPLTKNVEDAAFVLQAIAGHDAKDSTSAQVEVPDYLSALTGDIKGLKVAVPKEMMGEGIDPGVRERIQAAIKKLEQLGASVEEVSLPHTDYAVATYYLIAPAEASSNLARYDGVRYGVRQQGENLLDMYLETRSKGFGSEVKRRIMLGTYALSSGYYDAYYLKAQKVRTLIRQDFEQVFANYDVIVGPTTPTTAFKIGENIHDPLTMYMNDILTIPVNLAGLPAISVPCGLAEGLPVGLQIIGKAFDEATVLRVAHAFEQETERLPVPPLGGKHA</sequence>
<comment type="catalytic activity">
    <reaction evidence="7 8">
        <text>L-glutamyl-tRNA(Gln) + L-glutamine + ATP + H2O = L-glutaminyl-tRNA(Gln) + L-glutamate + ADP + phosphate + H(+)</text>
        <dbReference type="Rhea" id="RHEA:17521"/>
        <dbReference type="Rhea" id="RHEA-COMP:9681"/>
        <dbReference type="Rhea" id="RHEA-COMP:9684"/>
        <dbReference type="ChEBI" id="CHEBI:15377"/>
        <dbReference type="ChEBI" id="CHEBI:15378"/>
        <dbReference type="ChEBI" id="CHEBI:29985"/>
        <dbReference type="ChEBI" id="CHEBI:30616"/>
        <dbReference type="ChEBI" id="CHEBI:43474"/>
        <dbReference type="ChEBI" id="CHEBI:58359"/>
        <dbReference type="ChEBI" id="CHEBI:78520"/>
        <dbReference type="ChEBI" id="CHEBI:78521"/>
        <dbReference type="ChEBI" id="CHEBI:456216"/>
        <dbReference type="EC" id="6.3.5.7"/>
    </reaction>
</comment>
<dbReference type="PANTHER" id="PTHR11895:SF151">
    <property type="entry name" value="GLUTAMYL-TRNA(GLN) AMIDOTRANSFERASE SUBUNIT A"/>
    <property type="match status" value="1"/>
</dbReference>
<evidence type="ECO:0000313" key="10">
    <source>
        <dbReference type="EMBL" id="MFC7441856.1"/>
    </source>
</evidence>
<evidence type="ECO:0000256" key="1">
    <source>
        <dbReference type="ARBA" id="ARBA00008069"/>
    </source>
</evidence>
<evidence type="ECO:0000256" key="8">
    <source>
        <dbReference type="HAMAP-Rule" id="MF_00120"/>
    </source>
</evidence>
<dbReference type="PANTHER" id="PTHR11895">
    <property type="entry name" value="TRANSAMIDASE"/>
    <property type="match status" value="1"/>
</dbReference>
<protein>
    <recommendedName>
        <fullName evidence="8">Glutamyl-tRNA(Gln) amidotransferase subunit A</fullName>
        <shortName evidence="8">Glu-ADT subunit A</shortName>
        <ecNumber evidence="8">6.3.5.7</ecNumber>
    </recommendedName>
</protein>
<comment type="function">
    <text evidence="6 8">Allows the formation of correctly charged Gln-tRNA(Gln) through the transamidation of misacylated Glu-tRNA(Gln) in organisms which lack glutaminyl-tRNA synthetase. The reaction takes place in the presence of glutamine and ATP through an activated gamma-phospho-Glu-tRNA(Gln).</text>
</comment>
<evidence type="ECO:0000256" key="7">
    <source>
        <dbReference type="ARBA" id="ARBA00047407"/>
    </source>
</evidence>
<dbReference type="EC" id="6.3.5.7" evidence="8"/>
<dbReference type="Pfam" id="PF01425">
    <property type="entry name" value="Amidase"/>
    <property type="match status" value="1"/>
</dbReference>
<proteinExistence type="inferred from homology"/>
<dbReference type="Proteomes" id="UP001596500">
    <property type="component" value="Unassembled WGS sequence"/>
</dbReference>
<dbReference type="InterPro" id="IPR004412">
    <property type="entry name" value="GatA"/>
</dbReference>
<gene>
    <name evidence="8 10" type="primary">gatA</name>
    <name evidence="10" type="ORF">ACFQNG_12210</name>
</gene>
<dbReference type="InterPro" id="IPR020556">
    <property type="entry name" value="Amidase_CS"/>
</dbReference>